<evidence type="ECO:0000313" key="5">
    <source>
        <dbReference type="Proteomes" id="UP001155145"/>
    </source>
</evidence>
<dbReference type="SMART" id="SM00646">
    <property type="entry name" value="Ami_3"/>
    <property type="match status" value="1"/>
</dbReference>
<dbReference type="CDD" id="cd02696">
    <property type="entry name" value="MurNAc-LAA"/>
    <property type="match status" value="1"/>
</dbReference>
<dbReference type="Gene3D" id="1.10.101.10">
    <property type="entry name" value="PGBD-like superfamily/PGBD"/>
    <property type="match status" value="2"/>
</dbReference>
<dbReference type="RefSeq" id="WP_227928134.1">
    <property type="nucleotide sequence ID" value="NZ_CP094984.1"/>
</dbReference>
<evidence type="ECO:0000313" key="2">
    <source>
        <dbReference type="EMBL" id="MCC3272041.1"/>
    </source>
</evidence>
<dbReference type="InterPro" id="IPR002477">
    <property type="entry name" value="Peptidoglycan-bd-like"/>
</dbReference>
<dbReference type="SUPFAM" id="SSF53187">
    <property type="entry name" value="Zn-dependent exopeptidases"/>
    <property type="match status" value="1"/>
</dbReference>
<dbReference type="InterPro" id="IPR002508">
    <property type="entry name" value="MurNAc-LAA_cat"/>
</dbReference>
<evidence type="ECO:0000313" key="3">
    <source>
        <dbReference type="EMBL" id="UON92083.1"/>
    </source>
</evidence>
<protein>
    <submittedName>
        <fullName evidence="2">Peptidoglycan-binding protein</fullName>
    </submittedName>
</protein>
<sequence>MHGDSLRRLDASRRVVTLREALLRAGVTLSYLAPDSVNDPTIFDDHVDAAVRAFQQSRGLIVDGVAGPDTQRALQEAQFKFGDRTLSHIEGSPLRGDDVAELQRHLSHLGFYYGHIDGSFGVRTRYAVAELQHNLGLPGSGVCDGDTMTAMSRVNRAISPSQAFALRDYERLDRSTAALRGRLISVNIGRSALASPHTAERLSGEPLTEQLVTTDIAGRVGRILREFGARLVPPVSEVASDSPGARSGVPSLNLDIHCDWLDQQPASGIAAYYWGLPGTGEARSPIGHRAAVLLMKELSARTDMDSLGVHARTWDTLKVPGVPSVGLDLGYLSNAHDAERLADPVFRQTVADSIVIGIQRLYLLEEEDQPTGTLALDDVLKFNPMEDADSRRVSGL</sequence>
<organism evidence="2 5">
    <name type="scientific">Arthrobacter zhangbolii</name>
    <dbReference type="NCBI Taxonomy" id="2886936"/>
    <lineage>
        <taxon>Bacteria</taxon>
        <taxon>Bacillati</taxon>
        <taxon>Actinomycetota</taxon>
        <taxon>Actinomycetes</taxon>
        <taxon>Micrococcales</taxon>
        <taxon>Micrococcaceae</taxon>
        <taxon>Arthrobacter</taxon>
    </lineage>
</organism>
<dbReference type="InterPro" id="IPR036366">
    <property type="entry name" value="PGBDSf"/>
</dbReference>
<dbReference type="EMBL" id="CP094984">
    <property type="protein sequence ID" value="UON92083.1"/>
    <property type="molecule type" value="Genomic_DNA"/>
</dbReference>
<proteinExistence type="predicted"/>
<feature type="domain" description="MurNAc-LAA" evidence="1">
    <location>
        <begin position="242"/>
        <end position="359"/>
    </location>
</feature>
<dbReference type="Gene3D" id="3.40.630.40">
    <property type="entry name" value="Zn-dependent exopeptidases"/>
    <property type="match status" value="1"/>
</dbReference>
<evidence type="ECO:0000259" key="1">
    <source>
        <dbReference type="SMART" id="SM00646"/>
    </source>
</evidence>
<dbReference type="GO" id="GO:0008745">
    <property type="term" value="F:N-acetylmuramoyl-L-alanine amidase activity"/>
    <property type="evidence" value="ECO:0007669"/>
    <property type="project" value="InterPro"/>
</dbReference>
<dbReference type="Proteomes" id="UP000829758">
    <property type="component" value="Chromosome"/>
</dbReference>
<dbReference type="Pfam" id="PF01471">
    <property type="entry name" value="PG_binding_1"/>
    <property type="match status" value="2"/>
</dbReference>
<dbReference type="EMBL" id="JAJFZT010000002">
    <property type="protein sequence ID" value="MCC3272041.1"/>
    <property type="molecule type" value="Genomic_DNA"/>
</dbReference>
<evidence type="ECO:0000313" key="4">
    <source>
        <dbReference type="Proteomes" id="UP000829758"/>
    </source>
</evidence>
<gene>
    <name evidence="2" type="ORF">LJ755_04775</name>
    <name evidence="3" type="ORF">MUK71_16140</name>
</gene>
<keyword evidence="4" id="KW-1185">Reference proteome</keyword>
<dbReference type="SUPFAM" id="SSF47090">
    <property type="entry name" value="PGBD-like"/>
    <property type="match status" value="2"/>
</dbReference>
<dbReference type="Pfam" id="PF01520">
    <property type="entry name" value="Amidase_3"/>
    <property type="match status" value="1"/>
</dbReference>
<accession>A0A9X1M6Q8</accession>
<dbReference type="InterPro" id="IPR036365">
    <property type="entry name" value="PGBD-like_sf"/>
</dbReference>
<dbReference type="Proteomes" id="UP001155145">
    <property type="component" value="Unassembled WGS sequence"/>
</dbReference>
<name>A0A9X1M6Q8_9MICC</name>
<reference evidence="2" key="1">
    <citation type="submission" date="2021-10" db="EMBL/GenBank/DDBJ databases">
        <title>Novel species in genus Arthrobacter.</title>
        <authorList>
            <person name="Liu Y."/>
        </authorList>
    </citation>
    <scope>NUCLEOTIDE SEQUENCE</scope>
    <source>
        <strain evidence="2">Zg-Y462</strain>
        <strain evidence="4">zg-Y462</strain>
    </source>
</reference>
<dbReference type="AlphaFoldDB" id="A0A9X1M6Q8"/>
<dbReference type="GO" id="GO:0009253">
    <property type="term" value="P:peptidoglycan catabolic process"/>
    <property type="evidence" value="ECO:0007669"/>
    <property type="project" value="InterPro"/>
</dbReference>